<sequence length="254" mass="28842">MGIDENTENWNKENFTTTLKKKVNFQSSAGAQKFEPLPKQFSFKLVATCSQTELLSENPDDPWTKFKKKFIYDDENLSDSDIYNELLELCSWYDPKDDDDGDVCDGEDDSDEDIEMIKRNLNSEIKYSSPHQQHAYSNHCNNSLSLRRSSSTHLSLSSLRLSTSTNLISKRRQMDESNNSLCPTSKRAYTPFQSRQKSSSMSLDEAISCAAQNLDVDIPSMFVVSAPSNTTAAAPKTMERKNSDFWNELDSVTF</sequence>
<evidence type="ECO:0000313" key="2">
    <source>
        <dbReference type="WBParaSite" id="PS1159_v2.g16932.t1"/>
    </source>
</evidence>
<accession>A0AC35FFB9</accession>
<evidence type="ECO:0000313" key="1">
    <source>
        <dbReference type="Proteomes" id="UP000887580"/>
    </source>
</evidence>
<proteinExistence type="predicted"/>
<dbReference type="Proteomes" id="UP000887580">
    <property type="component" value="Unplaced"/>
</dbReference>
<dbReference type="WBParaSite" id="PS1159_v2.g16932.t1">
    <property type="protein sequence ID" value="PS1159_v2.g16932.t1"/>
    <property type="gene ID" value="PS1159_v2.g16932"/>
</dbReference>
<name>A0AC35FFB9_9BILA</name>
<organism evidence="1 2">
    <name type="scientific">Panagrolaimus sp. PS1159</name>
    <dbReference type="NCBI Taxonomy" id="55785"/>
    <lineage>
        <taxon>Eukaryota</taxon>
        <taxon>Metazoa</taxon>
        <taxon>Ecdysozoa</taxon>
        <taxon>Nematoda</taxon>
        <taxon>Chromadorea</taxon>
        <taxon>Rhabditida</taxon>
        <taxon>Tylenchina</taxon>
        <taxon>Panagrolaimomorpha</taxon>
        <taxon>Panagrolaimoidea</taxon>
        <taxon>Panagrolaimidae</taxon>
        <taxon>Panagrolaimus</taxon>
    </lineage>
</organism>
<reference evidence="2" key="1">
    <citation type="submission" date="2022-11" db="UniProtKB">
        <authorList>
            <consortium name="WormBaseParasite"/>
        </authorList>
    </citation>
    <scope>IDENTIFICATION</scope>
</reference>
<protein>
    <submittedName>
        <fullName evidence="2">Uncharacterized protein</fullName>
    </submittedName>
</protein>